<sequence>MVNEQLRKNLKYTLKHRFRFWRQKKRLESCGQGVYFDKNIEIMRFPKNVSLGNHIVVKEGARICSCNERAKISIGDNTTIGYHTFIFASEKIQIGNDCLIAPFVYIVDSNHGTEKGININTQPNTTAPVIIGKDVWIGTGAKILSGARIDDGAIIAAGAVVGSHVPANTIFGGIPAKKIGERT</sequence>
<keyword evidence="3 4" id="KW-0012">Acyltransferase</keyword>
<dbReference type="PANTHER" id="PTHR23416">
    <property type="entry name" value="SIALIC ACID SYNTHASE-RELATED"/>
    <property type="match status" value="1"/>
</dbReference>
<dbReference type="Gene3D" id="2.160.10.10">
    <property type="entry name" value="Hexapeptide repeat proteins"/>
    <property type="match status" value="1"/>
</dbReference>
<gene>
    <name evidence="4" type="ORF">QQ008_01350</name>
</gene>
<protein>
    <submittedName>
        <fullName evidence="4">Acyltransferase</fullName>
        <ecNumber evidence="4">2.3.1.-</ecNumber>
    </submittedName>
</protein>
<dbReference type="SUPFAM" id="SSF51161">
    <property type="entry name" value="Trimeric LpxA-like enzymes"/>
    <property type="match status" value="1"/>
</dbReference>
<evidence type="ECO:0000256" key="1">
    <source>
        <dbReference type="ARBA" id="ARBA00022679"/>
    </source>
</evidence>
<evidence type="ECO:0000313" key="4">
    <source>
        <dbReference type="EMBL" id="MDN5199975.1"/>
    </source>
</evidence>
<dbReference type="InterPro" id="IPR001451">
    <property type="entry name" value="Hexapep"/>
</dbReference>
<evidence type="ECO:0000256" key="2">
    <source>
        <dbReference type="ARBA" id="ARBA00022737"/>
    </source>
</evidence>
<organism evidence="4 5">
    <name type="scientific">Splendidivirga corallicola</name>
    <dbReference type="NCBI Taxonomy" id="3051826"/>
    <lineage>
        <taxon>Bacteria</taxon>
        <taxon>Pseudomonadati</taxon>
        <taxon>Bacteroidota</taxon>
        <taxon>Cytophagia</taxon>
        <taxon>Cytophagales</taxon>
        <taxon>Splendidivirgaceae</taxon>
        <taxon>Splendidivirga</taxon>
    </lineage>
</organism>
<dbReference type="PANTHER" id="PTHR23416:SF78">
    <property type="entry name" value="LIPOPOLYSACCHARIDE BIOSYNTHESIS O-ACETYL TRANSFERASE WBBJ-RELATED"/>
    <property type="match status" value="1"/>
</dbReference>
<keyword evidence="2" id="KW-0677">Repeat</keyword>
<dbReference type="GO" id="GO:0016746">
    <property type="term" value="F:acyltransferase activity"/>
    <property type="evidence" value="ECO:0007669"/>
    <property type="project" value="UniProtKB-KW"/>
</dbReference>
<dbReference type="InterPro" id="IPR011004">
    <property type="entry name" value="Trimer_LpxA-like_sf"/>
</dbReference>
<dbReference type="Proteomes" id="UP001172082">
    <property type="component" value="Unassembled WGS sequence"/>
</dbReference>
<keyword evidence="1 4" id="KW-0808">Transferase</keyword>
<proteinExistence type="predicted"/>
<evidence type="ECO:0000256" key="3">
    <source>
        <dbReference type="ARBA" id="ARBA00023315"/>
    </source>
</evidence>
<dbReference type="EC" id="2.3.1.-" evidence="4"/>
<dbReference type="InterPro" id="IPR018357">
    <property type="entry name" value="Hexapep_transf_CS"/>
</dbReference>
<keyword evidence="5" id="KW-1185">Reference proteome</keyword>
<dbReference type="InterPro" id="IPR051159">
    <property type="entry name" value="Hexapeptide_acetyltransf"/>
</dbReference>
<evidence type="ECO:0000313" key="5">
    <source>
        <dbReference type="Proteomes" id="UP001172082"/>
    </source>
</evidence>
<reference evidence="4" key="1">
    <citation type="submission" date="2023-06" db="EMBL/GenBank/DDBJ databases">
        <title>Genomic of Parafulvivirga corallium.</title>
        <authorList>
            <person name="Wang G."/>
        </authorList>
    </citation>
    <scope>NUCLEOTIDE SEQUENCE</scope>
    <source>
        <strain evidence="4">BMA10</strain>
    </source>
</reference>
<dbReference type="RefSeq" id="WP_346750004.1">
    <property type="nucleotide sequence ID" value="NZ_JAUJEA010000001.1"/>
</dbReference>
<accession>A0ABT8KGX7</accession>
<dbReference type="Pfam" id="PF00132">
    <property type="entry name" value="Hexapep"/>
    <property type="match status" value="1"/>
</dbReference>
<comment type="caution">
    <text evidence="4">The sequence shown here is derived from an EMBL/GenBank/DDBJ whole genome shotgun (WGS) entry which is preliminary data.</text>
</comment>
<dbReference type="EMBL" id="JAUJEA010000001">
    <property type="protein sequence ID" value="MDN5199975.1"/>
    <property type="molecule type" value="Genomic_DNA"/>
</dbReference>
<name>A0ABT8KGX7_9BACT</name>
<dbReference type="CDD" id="cd04647">
    <property type="entry name" value="LbH_MAT_like"/>
    <property type="match status" value="1"/>
</dbReference>
<dbReference type="PROSITE" id="PS00101">
    <property type="entry name" value="HEXAPEP_TRANSFERASES"/>
    <property type="match status" value="1"/>
</dbReference>